<keyword evidence="2" id="KW-0813">Transport</keyword>
<feature type="transmembrane region" description="Helical" evidence="7">
    <location>
        <begin position="488"/>
        <end position="510"/>
    </location>
</feature>
<feature type="region of interest" description="Disordered" evidence="6">
    <location>
        <begin position="515"/>
        <end position="546"/>
    </location>
</feature>
<keyword evidence="4 7" id="KW-1133">Transmembrane helix</keyword>
<feature type="transmembrane region" description="Helical" evidence="7">
    <location>
        <begin position="326"/>
        <end position="345"/>
    </location>
</feature>
<keyword evidence="10" id="KW-1185">Reference proteome</keyword>
<dbReference type="EMBL" id="JARJLG010000249">
    <property type="protein sequence ID" value="KAJ7723306.1"/>
    <property type="molecule type" value="Genomic_DNA"/>
</dbReference>
<name>A0AAD7HL81_9AGAR</name>
<evidence type="ECO:0000313" key="9">
    <source>
        <dbReference type="EMBL" id="KAJ7723306.1"/>
    </source>
</evidence>
<dbReference type="InterPro" id="IPR020846">
    <property type="entry name" value="MFS_dom"/>
</dbReference>
<feature type="transmembrane region" description="Helical" evidence="7">
    <location>
        <begin position="216"/>
        <end position="238"/>
    </location>
</feature>
<proteinExistence type="predicted"/>
<feature type="transmembrane region" description="Helical" evidence="7">
    <location>
        <begin position="114"/>
        <end position="135"/>
    </location>
</feature>
<keyword evidence="5 7" id="KW-0472">Membrane</keyword>
<protein>
    <submittedName>
        <fullName evidence="9">MFS general substrate transporter</fullName>
    </submittedName>
</protein>
<comment type="subcellular location">
    <subcellularLocation>
        <location evidence="1">Endomembrane system</location>
        <topology evidence="1">Multi-pass membrane protein</topology>
    </subcellularLocation>
</comment>
<evidence type="ECO:0000256" key="1">
    <source>
        <dbReference type="ARBA" id="ARBA00004127"/>
    </source>
</evidence>
<dbReference type="InterPro" id="IPR036259">
    <property type="entry name" value="MFS_trans_sf"/>
</dbReference>
<feature type="transmembrane region" description="Helical" evidence="7">
    <location>
        <begin position="90"/>
        <end position="108"/>
    </location>
</feature>
<dbReference type="AlphaFoldDB" id="A0AAD7HL81"/>
<dbReference type="SUPFAM" id="SSF103473">
    <property type="entry name" value="MFS general substrate transporter"/>
    <property type="match status" value="1"/>
</dbReference>
<feature type="transmembrane region" description="Helical" evidence="7">
    <location>
        <begin position="289"/>
        <end position="306"/>
    </location>
</feature>
<evidence type="ECO:0000256" key="2">
    <source>
        <dbReference type="ARBA" id="ARBA00022448"/>
    </source>
</evidence>
<dbReference type="Pfam" id="PF07690">
    <property type="entry name" value="MFS_1"/>
    <property type="match status" value="1"/>
</dbReference>
<feature type="transmembrane region" description="Helical" evidence="7">
    <location>
        <begin position="21"/>
        <end position="46"/>
    </location>
</feature>
<evidence type="ECO:0000256" key="5">
    <source>
        <dbReference type="ARBA" id="ARBA00023136"/>
    </source>
</evidence>
<comment type="caution">
    <text evidence="9">The sequence shown here is derived from an EMBL/GenBank/DDBJ whole genome shotgun (WGS) entry which is preliminary data.</text>
</comment>
<evidence type="ECO:0000313" key="10">
    <source>
        <dbReference type="Proteomes" id="UP001215280"/>
    </source>
</evidence>
<dbReference type="GO" id="GO:0012505">
    <property type="term" value="C:endomembrane system"/>
    <property type="evidence" value="ECO:0007669"/>
    <property type="project" value="UniProtKB-SubCell"/>
</dbReference>
<dbReference type="PANTHER" id="PTHR23501">
    <property type="entry name" value="MAJOR FACILITATOR SUPERFAMILY"/>
    <property type="match status" value="1"/>
</dbReference>
<feature type="transmembrane region" description="Helical" evidence="7">
    <location>
        <begin position="175"/>
        <end position="195"/>
    </location>
</feature>
<feature type="transmembrane region" description="Helical" evidence="7">
    <location>
        <begin position="380"/>
        <end position="406"/>
    </location>
</feature>
<sequence length="546" mass="58891">MTNERTPLVGQPRAEATRLDFALLMTGVWSLSFISSLDSTVVATLISTIGSSLESMQLSSWIGTAYLLSLCACTPLYGRLTNVLGRRPTILFAGTLFGMGTILCGFAKNMFQLIAFRALAGIGGSGMTVVGSVIVSDSVPLKSRGLYQGFSNLLFGLGGAIGPPLGGWLGDTIGWRAAFLCQSPFLVFGLFLLYLKVQEPMLTGTPSTTISEKLKRVDYAGPTSLALMLSTFLIGMNFKTTAGYQWADTRVWGFLIAAAVSTCVFLLVELKLAVEPVMPITMLNRRTPGFVALNTFLLSVLSYSTFYNAPLFFTAVLLRTSADAGAHLISNSVCVASGSLFAGWYMRKTGRYWLLQVLAAISVVAANFILASWNRKTPEWVLYTTLMPSGFGFASLLTTNLVALFASVQRDEIPLATGISYLFRTMGQVLGVSLSGALTQTLLARNLRARITGEGADDIIARILASTAYIHTLPPDLREKATTSWARTLSTVFLCQIVLALGLFLSALPIEERALPDTVDGPPTRRPTSAENERELGREDRAPHSS</sequence>
<dbReference type="GO" id="GO:0015174">
    <property type="term" value="F:basic amino acid transmembrane transporter activity"/>
    <property type="evidence" value="ECO:0007669"/>
    <property type="project" value="TreeGrafter"/>
</dbReference>
<evidence type="ECO:0000256" key="6">
    <source>
        <dbReference type="SAM" id="MobiDB-lite"/>
    </source>
</evidence>
<dbReference type="InterPro" id="IPR011701">
    <property type="entry name" value="MFS"/>
</dbReference>
<feature type="compositionally biased region" description="Basic and acidic residues" evidence="6">
    <location>
        <begin position="531"/>
        <end position="546"/>
    </location>
</feature>
<evidence type="ECO:0000256" key="3">
    <source>
        <dbReference type="ARBA" id="ARBA00022692"/>
    </source>
</evidence>
<dbReference type="GO" id="GO:0000329">
    <property type="term" value="C:fungal-type vacuole membrane"/>
    <property type="evidence" value="ECO:0007669"/>
    <property type="project" value="TreeGrafter"/>
</dbReference>
<dbReference type="GO" id="GO:0005886">
    <property type="term" value="C:plasma membrane"/>
    <property type="evidence" value="ECO:0007669"/>
    <property type="project" value="TreeGrafter"/>
</dbReference>
<feature type="transmembrane region" description="Helical" evidence="7">
    <location>
        <begin position="147"/>
        <end position="169"/>
    </location>
</feature>
<feature type="transmembrane region" description="Helical" evidence="7">
    <location>
        <begin position="352"/>
        <end position="374"/>
    </location>
</feature>
<keyword evidence="3 7" id="KW-0812">Transmembrane</keyword>
<reference evidence="9" key="1">
    <citation type="submission" date="2023-03" db="EMBL/GenBank/DDBJ databases">
        <title>Massive genome expansion in bonnet fungi (Mycena s.s.) driven by repeated elements and novel gene families across ecological guilds.</title>
        <authorList>
            <consortium name="Lawrence Berkeley National Laboratory"/>
            <person name="Harder C.B."/>
            <person name="Miyauchi S."/>
            <person name="Viragh M."/>
            <person name="Kuo A."/>
            <person name="Thoen E."/>
            <person name="Andreopoulos B."/>
            <person name="Lu D."/>
            <person name="Skrede I."/>
            <person name="Drula E."/>
            <person name="Henrissat B."/>
            <person name="Morin E."/>
            <person name="Kohler A."/>
            <person name="Barry K."/>
            <person name="LaButti K."/>
            <person name="Morin E."/>
            <person name="Salamov A."/>
            <person name="Lipzen A."/>
            <person name="Mereny Z."/>
            <person name="Hegedus B."/>
            <person name="Baldrian P."/>
            <person name="Stursova M."/>
            <person name="Weitz H."/>
            <person name="Taylor A."/>
            <person name="Grigoriev I.V."/>
            <person name="Nagy L.G."/>
            <person name="Martin F."/>
            <person name="Kauserud H."/>
        </authorList>
    </citation>
    <scope>NUCLEOTIDE SEQUENCE</scope>
    <source>
        <strain evidence="9">CBHHK188m</strain>
    </source>
</reference>
<organism evidence="9 10">
    <name type="scientific">Mycena maculata</name>
    <dbReference type="NCBI Taxonomy" id="230809"/>
    <lineage>
        <taxon>Eukaryota</taxon>
        <taxon>Fungi</taxon>
        <taxon>Dikarya</taxon>
        <taxon>Basidiomycota</taxon>
        <taxon>Agaricomycotina</taxon>
        <taxon>Agaricomycetes</taxon>
        <taxon>Agaricomycetidae</taxon>
        <taxon>Agaricales</taxon>
        <taxon>Marasmiineae</taxon>
        <taxon>Mycenaceae</taxon>
        <taxon>Mycena</taxon>
    </lineage>
</organism>
<dbReference type="Gene3D" id="1.20.1250.20">
    <property type="entry name" value="MFS general substrate transporter like domains"/>
    <property type="match status" value="1"/>
</dbReference>
<feature type="domain" description="Major facilitator superfamily (MFS) profile" evidence="8">
    <location>
        <begin position="24"/>
        <end position="514"/>
    </location>
</feature>
<feature type="transmembrane region" description="Helical" evidence="7">
    <location>
        <begin position="250"/>
        <end position="268"/>
    </location>
</feature>
<dbReference type="PANTHER" id="PTHR23501:SF191">
    <property type="entry name" value="VACUOLAR BASIC AMINO ACID TRANSPORTER 4"/>
    <property type="match status" value="1"/>
</dbReference>
<accession>A0AAD7HL81</accession>
<gene>
    <name evidence="9" type="ORF">DFH07DRAFT_856102</name>
</gene>
<feature type="transmembrane region" description="Helical" evidence="7">
    <location>
        <begin position="58"/>
        <end position="78"/>
    </location>
</feature>
<dbReference type="PROSITE" id="PS50850">
    <property type="entry name" value="MFS"/>
    <property type="match status" value="1"/>
</dbReference>
<evidence type="ECO:0000259" key="8">
    <source>
        <dbReference type="PROSITE" id="PS50850"/>
    </source>
</evidence>
<dbReference type="Proteomes" id="UP001215280">
    <property type="component" value="Unassembled WGS sequence"/>
</dbReference>
<evidence type="ECO:0000256" key="4">
    <source>
        <dbReference type="ARBA" id="ARBA00022989"/>
    </source>
</evidence>
<evidence type="ECO:0000256" key="7">
    <source>
        <dbReference type="SAM" id="Phobius"/>
    </source>
</evidence>